<accession>A0A511X4A5</accession>
<evidence type="ECO:0008006" key="5">
    <source>
        <dbReference type="Google" id="ProtNLM"/>
    </source>
</evidence>
<protein>
    <recommendedName>
        <fullName evidence="5">Class F sortase</fullName>
    </recommendedName>
</protein>
<keyword evidence="1" id="KW-0378">Hydrolase</keyword>
<dbReference type="CDD" id="cd05829">
    <property type="entry name" value="Sortase_F"/>
    <property type="match status" value="1"/>
</dbReference>
<reference evidence="3 4" key="1">
    <citation type="submission" date="2019-07" db="EMBL/GenBank/DDBJ databases">
        <title>Whole genome shotgun sequence of Halolactibacillus alkaliphilus NBRC 103919.</title>
        <authorList>
            <person name="Hosoyama A."/>
            <person name="Uohara A."/>
            <person name="Ohji S."/>
            <person name="Ichikawa N."/>
        </authorList>
    </citation>
    <scope>NUCLEOTIDE SEQUENCE [LARGE SCALE GENOMIC DNA]</scope>
    <source>
        <strain evidence="3 4">NBRC 103919</strain>
    </source>
</reference>
<dbReference type="GO" id="GO:0016787">
    <property type="term" value="F:hydrolase activity"/>
    <property type="evidence" value="ECO:0007669"/>
    <property type="project" value="UniProtKB-KW"/>
</dbReference>
<dbReference type="SUPFAM" id="SSF63817">
    <property type="entry name" value="Sortase"/>
    <property type="match status" value="1"/>
</dbReference>
<dbReference type="Pfam" id="PF04203">
    <property type="entry name" value="Sortase"/>
    <property type="match status" value="1"/>
</dbReference>
<dbReference type="EMBL" id="BJYE01000039">
    <property type="protein sequence ID" value="GEN57761.1"/>
    <property type="molecule type" value="Genomic_DNA"/>
</dbReference>
<evidence type="ECO:0000256" key="1">
    <source>
        <dbReference type="ARBA" id="ARBA00022801"/>
    </source>
</evidence>
<gene>
    <name evidence="3" type="ORF">HAL01_22250</name>
</gene>
<sequence>MRLSDKIVILSLSFIIIVSFGQVGVNAYQTHANAFSRAGDAHMIDGFSPRFKSMSLFQSDTLGESRKVTLEPVYSGPVGIIPTHLSIDKIGVDTFIEQVGHTANGQMGVPENTDQVGWYKHGKKAGSQGQAVLAGHVNDRQGPSVFYRLDELEKGDVITVTDDAGEMRQFAVVSKTRYPYDTTAIDEVFGPTSKQRLNLITCIGEFDQTARTHSERLVVFAEQIN</sequence>
<dbReference type="OrthoDB" id="525039at2"/>
<dbReference type="Proteomes" id="UP000321400">
    <property type="component" value="Unassembled WGS sequence"/>
</dbReference>
<evidence type="ECO:0000313" key="3">
    <source>
        <dbReference type="EMBL" id="GEN57761.1"/>
    </source>
</evidence>
<organism evidence="3 4">
    <name type="scientific">Halolactibacillus alkaliphilus</name>
    <dbReference type="NCBI Taxonomy" id="442899"/>
    <lineage>
        <taxon>Bacteria</taxon>
        <taxon>Bacillati</taxon>
        <taxon>Bacillota</taxon>
        <taxon>Bacilli</taxon>
        <taxon>Bacillales</taxon>
        <taxon>Bacillaceae</taxon>
        <taxon>Halolactibacillus</taxon>
    </lineage>
</organism>
<comment type="caution">
    <text evidence="3">The sequence shown here is derived from an EMBL/GenBank/DDBJ whole genome shotgun (WGS) entry which is preliminary data.</text>
</comment>
<dbReference type="AlphaFoldDB" id="A0A511X4A5"/>
<dbReference type="STRING" id="442899.SAMN05720591_13616"/>
<feature type="active site" description="Acyl-thioester intermediate" evidence="2">
    <location>
        <position position="202"/>
    </location>
</feature>
<name>A0A511X4A5_9BACI</name>
<keyword evidence="4" id="KW-1185">Reference proteome</keyword>
<feature type="active site" description="Proton donor/acceptor" evidence="2">
    <location>
        <position position="136"/>
    </location>
</feature>
<evidence type="ECO:0000256" key="2">
    <source>
        <dbReference type="PIRSR" id="PIRSR605754-1"/>
    </source>
</evidence>
<dbReference type="Gene3D" id="2.40.260.10">
    <property type="entry name" value="Sortase"/>
    <property type="match status" value="1"/>
</dbReference>
<dbReference type="InterPro" id="IPR023365">
    <property type="entry name" value="Sortase_dom-sf"/>
</dbReference>
<dbReference type="InterPro" id="IPR005754">
    <property type="entry name" value="Sortase"/>
</dbReference>
<proteinExistence type="predicted"/>
<evidence type="ECO:0000313" key="4">
    <source>
        <dbReference type="Proteomes" id="UP000321400"/>
    </source>
</evidence>
<dbReference type="InterPro" id="IPR042001">
    <property type="entry name" value="Sortase_F"/>
</dbReference>